<proteinExistence type="predicted"/>
<feature type="compositionally biased region" description="Basic and acidic residues" evidence="1">
    <location>
        <begin position="68"/>
        <end position="80"/>
    </location>
</feature>
<evidence type="ECO:0000313" key="3">
    <source>
        <dbReference type="Proteomes" id="UP001304650"/>
    </source>
</evidence>
<accession>A0AA96RIG8</accession>
<keyword evidence="3" id="KW-1185">Reference proteome</keyword>
<dbReference type="GO" id="GO:0005975">
    <property type="term" value="P:carbohydrate metabolic process"/>
    <property type="evidence" value="ECO:0007669"/>
    <property type="project" value="InterPro"/>
</dbReference>
<keyword evidence="2" id="KW-0378">Hydrolase</keyword>
<dbReference type="RefSeq" id="WP_314795321.1">
    <property type="nucleotide sequence ID" value="NZ_CP130319.1"/>
</dbReference>
<dbReference type="InterPro" id="IPR000852">
    <property type="entry name" value="Glyco_hydro_52"/>
</dbReference>
<protein>
    <submittedName>
        <fullName evidence="2">Glycoside hydrolase family 52 protein</fullName>
    </submittedName>
</protein>
<dbReference type="SUPFAM" id="SSF48208">
    <property type="entry name" value="Six-hairpin glycosidases"/>
    <property type="match status" value="1"/>
</dbReference>
<name>A0AA96RIG8_9BACL</name>
<gene>
    <name evidence="2" type="ORF">MJB10_13210</name>
</gene>
<dbReference type="KEGG" id="proo:MJB10_13210"/>
<dbReference type="InterPro" id="IPR008928">
    <property type="entry name" value="6-hairpin_glycosidase_sf"/>
</dbReference>
<dbReference type="AlphaFoldDB" id="A0AA96RIG8"/>
<reference evidence="2" key="1">
    <citation type="submission" date="2022-02" db="EMBL/GenBank/DDBJ databases">
        <title>Paenibacillus sp. MBLB1832 Whole Genome Shotgun Sequencing.</title>
        <authorList>
            <person name="Hwang C.Y."/>
            <person name="Cho E.-S."/>
            <person name="Seo M.-J."/>
        </authorList>
    </citation>
    <scope>NUCLEOTIDE SEQUENCE</scope>
    <source>
        <strain evidence="2">MBLB1832</strain>
    </source>
</reference>
<dbReference type="PRINTS" id="PR00845">
    <property type="entry name" value="GLHYDRLASE52"/>
</dbReference>
<evidence type="ECO:0000256" key="1">
    <source>
        <dbReference type="SAM" id="MobiDB-lite"/>
    </source>
</evidence>
<sequence length="703" mass="78445">MKNQFFNAHHSPVGAFASFTLGFPGKCGGFDLEQARPPKQNIYIGLESTQGGTYDTFPFYEQPEEDESQRYDIENPDPNKNRPKLLFPYAKEAIQRDFQVGTDTWKSGDLTFSLISPVQAVPDPKTATDEELRLALVPAVLATITVDNSKGTAPRRMVFGYQGTDPYSTMRRLDDTMEGAAGVGQGRITAIVTRDPEVRSGMHFRIEDILNFKLVENLTFGLGAVGALFADTPAGEIKTYRFAICFHRSGIVTAGRDASYMYARLFKNIEAVADYALGHFDQIAKLAQDSNARISGSQLSDDQKFMLAHAIRSYYGSTQLLDMDDEPFWVVNEGEYRMINTFDLTVDQLFYELAMNPWTVRNELDMFVKRYSYEDRVRFPGDDVEYPGGISFTHDMGVGNTLSRPGYSSYELYGIDDCFSHMTHEQLVNWTLCGATYVTHTNDQAWLQANLSIFDKCLTSMINRDHPNPELRNGVMSLDSTRTMGGAEITTYDSLDVSLGQARNNIYLAGKCWAAYVAMERIFAENGREDLALIAGEQAMKCARTLTSYVTEGGYIPAVVGEGNDSKIIPAIEGLVFPYFTGNQAALDEQGRYGFYITALKKHLDVVLVEGICLFEDGGWKLSSTSNNSWLSKIYLCQFVAREILGLVWDEKGAAADAAHVAWLTHPTLSIYSWSDQIISGEITGSKYYPRGVTSILWLLEGK</sequence>
<feature type="region of interest" description="Disordered" evidence="1">
    <location>
        <begin position="63"/>
        <end position="82"/>
    </location>
</feature>
<organism evidence="2 3">
    <name type="scientific">Paenibacillus roseopurpureus</name>
    <dbReference type="NCBI Taxonomy" id="2918901"/>
    <lineage>
        <taxon>Bacteria</taxon>
        <taxon>Bacillati</taxon>
        <taxon>Bacillota</taxon>
        <taxon>Bacilli</taxon>
        <taxon>Bacillales</taxon>
        <taxon>Paenibacillaceae</taxon>
        <taxon>Paenibacillus</taxon>
    </lineage>
</organism>
<dbReference type="Proteomes" id="UP001304650">
    <property type="component" value="Chromosome"/>
</dbReference>
<dbReference type="EMBL" id="CP130319">
    <property type="protein sequence ID" value="WNR42096.1"/>
    <property type="molecule type" value="Genomic_DNA"/>
</dbReference>
<evidence type="ECO:0000313" key="2">
    <source>
        <dbReference type="EMBL" id="WNR42096.1"/>
    </source>
</evidence>
<dbReference type="Pfam" id="PF03512">
    <property type="entry name" value="Glyco_hydro_52"/>
    <property type="match status" value="1"/>
</dbReference>
<dbReference type="GO" id="GO:0009044">
    <property type="term" value="F:xylan 1,4-beta-xylosidase activity"/>
    <property type="evidence" value="ECO:0007669"/>
    <property type="project" value="InterPro"/>
</dbReference>